<feature type="compositionally biased region" description="Acidic residues" evidence="4">
    <location>
        <begin position="1065"/>
        <end position="1076"/>
    </location>
</feature>
<dbReference type="GO" id="GO:0016787">
    <property type="term" value="F:hydrolase activity"/>
    <property type="evidence" value="ECO:0007669"/>
    <property type="project" value="UniProtKB-KW"/>
</dbReference>
<feature type="compositionally biased region" description="Basic and acidic residues" evidence="4">
    <location>
        <begin position="1052"/>
        <end position="1064"/>
    </location>
</feature>
<feature type="region of interest" description="Disordered" evidence="4">
    <location>
        <begin position="388"/>
        <end position="430"/>
    </location>
</feature>
<feature type="compositionally biased region" description="Low complexity" evidence="4">
    <location>
        <begin position="1430"/>
        <end position="1452"/>
    </location>
</feature>
<feature type="compositionally biased region" description="Low complexity" evidence="4">
    <location>
        <begin position="1077"/>
        <end position="1095"/>
    </location>
</feature>
<name>A0A8X7N8P0_9BASI</name>
<dbReference type="EMBL" id="LWDG02000206">
    <property type="protein sequence ID" value="KAE8267675.1"/>
    <property type="molecule type" value="Genomic_DNA"/>
</dbReference>
<feature type="compositionally biased region" description="Polar residues" evidence="4">
    <location>
        <begin position="393"/>
        <end position="403"/>
    </location>
</feature>
<reference evidence="6" key="1">
    <citation type="submission" date="2016-04" db="EMBL/GenBank/DDBJ databases">
        <authorList>
            <person name="Nguyen H.D."/>
            <person name="Samba Siva P."/>
            <person name="Cullis J."/>
            <person name="Levesque C.A."/>
            <person name="Hambleton S."/>
        </authorList>
    </citation>
    <scope>NUCLEOTIDE SEQUENCE</scope>
    <source>
        <strain evidence="6">DAOMC 236422</strain>
    </source>
</reference>
<feature type="region of interest" description="Disordered" evidence="4">
    <location>
        <begin position="949"/>
        <end position="987"/>
    </location>
</feature>
<feature type="compositionally biased region" description="Low complexity" evidence="4">
    <location>
        <begin position="1352"/>
        <end position="1364"/>
    </location>
</feature>
<feature type="compositionally biased region" description="Low complexity" evidence="4">
    <location>
        <begin position="1278"/>
        <end position="1303"/>
    </location>
</feature>
<gene>
    <name evidence="6" type="ORF">A4X09_0g4677</name>
</gene>
<feature type="compositionally biased region" description="Low complexity" evidence="4">
    <location>
        <begin position="38"/>
        <end position="47"/>
    </location>
</feature>
<feature type="region of interest" description="Disordered" evidence="4">
    <location>
        <begin position="1271"/>
        <end position="1364"/>
    </location>
</feature>
<feature type="region of interest" description="Disordered" evidence="4">
    <location>
        <begin position="1112"/>
        <end position="1189"/>
    </location>
</feature>
<protein>
    <recommendedName>
        <fullName evidence="5">Alpha/beta hydrolase fold-3 domain-containing protein</fullName>
    </recommendedName>
</protein>
<evidence type="ECO:0000313" key="7">
    <source>
        <dbReference type="Proteomes" id="UP000078113"/>
    </source>
</evidence>
<evidence type="ECO:0000256" key="2">
    <source>
        <dbReference type="ARBA" id="ARBA00022801"/>
    </source>
</evidence>
<feature type="compositionally biased region" description="Low complexity" evidence="4">
    <location>
        <begin position="873"/>
        <end position="889"/>
    </location>
</feature>
<feature type="compositionally biased region" description="Low complexity" evidence="4">
    <location>
        <begin position="295"/>
        <end position="307"/>
    </location>
</feature>
<feature type="compositionally biased region" description="Low complexity" evidence="4">
    <location>
        <begin position="1537"/>
        <end position="1554"/>
    </location>
</feature>
<feature type="region of interest" description="Disordered" evidence="4">
    <location>
        <begin position="445"/>
        <end position="468"/>
    </location>
</feature>
<feature type="region of interest" description="Disordered" evidence="4">
    <location>
        <begin position="35"/>
        <end position="133"/>
    </location>
</feature>
<dbReference type="SUPFAM" id="SSF53474">
    <property type="entry name" value="alpha/beta-Hydrolases"/>
    <property type="match status" value="1"/>
</dbReference>
<accession>A0A8X7N8P0</accession>
<dbReference type="PANTHER" id="PTHR48081">
    <property type="entry name" value="AB HYDROLASE SUPERFAMILY PROTEIN C4A8.06C"/>
    <property type="match status" value="1"/>
</dbReference>
<feature type="compositionally biased region" description="Acidic residues" evidence="4">
    <location>
        <begin position="965"/>
        <end position="975"/>
    </location>
</feature>
<feature type="compositionally biased region" description="Polar residues" evidence="4">
    <location>
        <begin position="253"/>
        <end position="275"/>
    </location>
</feature>
<feature type="region of interest" description="Disordered" evidence="4">
    <location>
        <begin position="868"/>
        <end position="898"/>
    </location>
</feature>
<reference evidence="6" key="2">
    <citation type="journal article" date="2019" name="IMA Fungus">
        <title>Genome sequencing and comparison of five Tilletia species to identify candidate genes for the detection of regulated species infecting wheat.</title>
        <authorList>
            <person name="Nguyen H.D.T."/>
            <person name="Sultana T."/>
            <person name="Kesanakurti P."/>
            <person name="Hambleton S."/>
        </authorList>
    </citation>
    <scope>NUCLEOTIDE SEQUENCE</scope>
    <source>
        <strain evidence="6">DAOMC 236422</strain>
    </source>
</reference>
<dbReference type="PANTHER" id="PTHR48081:SF8">
    <property type="entry name" value="ALPHA_BETA HYDROLASE FOLD-3 DOMAIN-CONTAINING PROTEIN-RELATED"/>
    <property type="match status" value="1"/>
</dbReference>
<feature type="compositionally biased region" description="Polar residues" evidence="4">
    <location>
        <begin position="63"/>
        <end position="95"/>
    </location>
</feature>
<feature type="compositionally biased region" description="Acidic residues" evidence="4">
    <location>
        <begin position="1493"/>
        <end position="1525"/>
    </location>
</feature>
<dbReference type="InterPro" id="IPR050300">
    <property type="entry name" value="GDXG_lipolytic_enzyme"/>
</dbReference>
<feature type="compositionally biased region" description="Low complexity" evidence="4">
    <location>
        <begin position="1144"/>
        <end position="1162"/>
    </location>
</feature>
<evidence type="ECO:0000256" key="3">
    <source>
        <dbReference type="PROSITE-ProRule" id="PRU10038"/>
    </source>
</evidence>
<dbReference type="InterPro" id="IPR013094">
    <property type="entry name" value="AB_hydrolase_3"/>
</dbReference>
<feature type="active site" evidence="3">
    <location>
        <position position="556"/>
    </location>
</feature>
<feature type="region of interest" description="Disordered" evidence="4">
    <location>
        <begin position="1046"/>
        <end position="1099"/>
    </location>
</feature>
<comment type="caution">
    <text evidence="6">The sequence shown here is derived from an EMBL/GenBank/DDBJ whole genome shotgun (WGS) entry which is preliminary data.</text>
</comment>
<dbReference type="Proteomes" id="UP000078113">
    <property type="component" value="Unassembled WGS sequence"/>
</dbReference>
<dbReference type="InterPro" id="IPR033140">
    <property type="entry name" value="Lipase_GDXG_put_SER_AS"/>
</dbReference>
<keyword evidence="7" id="KW-1185">Reference proteome</keyword>
<comment type="similarity">
    <text evidence="1">Belongs to the 'GDXG' lipolytic enzyme family.</text>
</comment>
<feature type="compositionally biased region" description="Basic and acidic residues" evidence="4">
    <location>
        <begin position="1116"/>
        <end position="1126"/>
    </location>
</feature>
<feature type="compositionally biased region" description="Polar residues" evidence="4">
    <location>
        <begin position="202"/>
        <end position="213"/>
    </location>
</feature>
<dbReference type="PROSITE" id="PS01174">
    <property type="entry name" value="LIPASE_GDXG_SER"/>
    <property type="match status" value="1"/>
</dbReference>
<feature type="region of interest" description="Disordered" evidence="4">
    <location>
        <begin position="202"/>
        <end position="329"/>
    </location>
</feature>
<organism evidence="6 7">
    <name type="scientific">Tilletia walkeri</name>
    <dbReference type="NCBI Taxonomy" id="117179"/>
    <lineage>
        <taxon>Eukaryota</taxon>
        <taxon>Fungi</taxon>
        <taxon>Dikarya</taxon>
        <taxon>Basidiomycota</taxon>
        <taxon>Ustilaginomycotina</taxon>
        <taxon>Exobasidiomycetes</taxon>
        <taxon>Tilletiales</taxon>
        <taxon>Tilletiaceae</taxon>
        <taxon>Tilletia</taxon>
    </lineage>
</organism>
<evidence type="ECO:0000259" key="5">
    <source>
        <dbReference type="Pfam" id="PF07859"/>
    </source>
</evidence>
<proteinExistence type="inferred from homology"/>
<feature type="compositionally biased region" description="Acidic residues" evidence="4">
    <location>
        <begin position="1312"/>
        <end position="1330"/>
    </location>
</feature>
<feature type="region of interest" description="Disordered" evidence="4">
    <location>
        <begin position="1478"/>
        <end position="1567"/>
    </location>
</feature>
<feature type="compositionally biased region" description="Basic and acidic residues" evidence="4">
    <location>
        <begin position="449"/>
        <end position="458"/>
    </location>
</feature>
<evidence type="ECO:0000256" key="1">
    <source>
        <dbReference type="ARBA" id="ARBA00010515"/>
    </source>
</evidence>
<feature type="domain" description="Alpha/beta hydrolase fold-3" evidence="5">
    <location>
        <begin position="472"/>
        <end position="613"/>
    </location>
</feature>
<dbReference type="PROSITE" id="PS01173">
    <property type="entry name" value="LIPASE_GDXG_HIS"/>
    <property type="match status" value="1"/>
</dbReference>
<dbReference type="Pfam" id="PF07859">
    <property type="entry name" value="Abhydrolase_3"/>
    <property type="match status" value="1"/>
</dbReference>
<dbReference type="InterPro" id="IPR002168">
    <property type="entry name" value="Lipase_GDXG_HIS_AS"/>
</dbReference>
<dbReference type="Gene3D" id="3.40.50.1820">
    <property type="entry name" value="alpha/beta hydrolase"/>
    <property type="match status" value="1"/>
</dbReference>
<evidence type="ECO:0000256" key="4">
    <source>
        <dbReference type="SAM" id="MobiDB-lite"/>
    </source>
</evidence>
<sequence>MSELRTHSASSSSSTTSFNIAPVIGAALAFASAHRPNSPASFSSSSSGTPIPNRRLPPHIIPSTRSRGQLARRNSTNLSQAQQQNIIIPSSSAAESHSVEPYTHTRSSSDVGRDLAKRGNRSRSPSRRREQTDYSERPLLGGLYFSDLVVVAFFYALNLVRTCGLAEIGDVLLKGLAWAIVALPKEFWRRWSLSANVYSTRTQRYGTSSTKATQPAFAGTPVPINRPDLTETSLPDRSDAQTPLGRTHRSQYGDLTSSISSASTVMPTGSSSATAQPDLLSPFPSSTEPAVPLPQQSSSAFSSFSEQQHQHEGHTQSAPAPQHKTPTHDQLSPFHHLIILLTRFACSNFPHLLPRVLFAEDTIGPLVRWRTGGGAAGLVREFGAETHQPYRSVRSSDLPSSERPSMEQATDDDDQEVGTSTRPSLPSPGPAPAFRAFWIGTDAHVPPQVRREREKPDPNRPQGASERAPTTILYLHGGGFSLGSVAFYAEALIRTLGKICILEQAASARCIAVEYDLAPAPSARFPAPLLQCLRCYAHLIEVEGIPAESITIAGDSAGANLAMGILLCLNGGEDVVKAASEPGVDLWSERDWSALPMPGQAVLISPWADLRPSKAITFERLRGEGAQAGGQILSAEKDAAGQSTSSSEEAKLRDAISGFEWDYVLPETLLHFAQVYTGVMEVPRRVRGPIGWISHVCGIVGAALEKVEEDAARPGKRARGDAEAREAAAGSGAGLGSTLRWTRQALDTLGFTPAVGAFARVPRRMTMALKEMLDEPLLGFGSGSGAKAEVDVDGGLLGRGGSSGAGGVGPGSSSVVQAAQGGGAVSVGSRATHGLAPLFPAQERRTETVPDTSDLFVPFPNVRPALKTEETTPSLSGQPPASASASARGGRVRTPEEAARLLDTSPLISPAIADWSSIRLERGMLVTWGERERLASDIQAWVRRIRAGVPPKKGEEEEGGGSSALDDDEEDLSETETEKGDRSSSLRSGDWLVAAVEHGPGGVHAWPFVSMYLAGTETEREKGLELLARFIAQDPLAAPLAALHQASAAEQDNEKYDPAQRKDDDFGEGDDVDTFDDTPSSFSSSAGSMPSDSAPYGEETDEAWYRDSEALSGVRTSERVGGHSESQRGSGSGDYFRHQPFHARSSSRSTTTRQQQESVSDVATEEEEDSSEGSSSPEGRVTALGGAPAIELESSSVGLGLGPLPPPMLAPVATTRSGMAPQVQQTGSATYARGYAGVPYASAPASSGAGSYSGYAYHSVPAPCYVEEAARRERERAQALALQQQEQQHQQQQYQYQYRAQQYQREERELTSEEDEEEDMSDLEDEEEEEEHRSRGLEDIEEVSEGALSPDSYPSSPTVSASASAFTQSLSALPIQMPVPMPSELGFYGFSHYTLPNREPEGLSDIMEEGSVLSASVTSGGVGGGPNDWPSSSGASSPSPIRGRQQQQVQGGPFMFGSGIAPAPTFGTVMAGEVGYMHSSYPMEGGESFEGVASEEGEIGGDEDEDEDEAETEAEAEEGDADHEEQEGLRGSTSPGSSLRTVQLLQRRSSQSSIGSGGEKPKGDVWW</sequence>
<keyword evidence="2" id="KW-0378">Hydrolase</keyword>
<feature type="region of interest" description="Disordered" evidence="4">
    <location>
        <begin position="1411"/>
        <end position="1457"/>
    </location>
</feature>
<evidence type="ECO:0000313" key="6">
    <source>
        <dbReference type="EMBL" id="KAE8267675.1"/>
    </source>
</evidence>
<dbReference type="InterPro" id="IPR029058">
    <property type="entry name" value="AB_hydrolase_fold"/>
</dbReference>